<keyword evidence="1" id="KW-1133">Transmembrane helix</keyword>
<dbReference type="AlphaFoldDB" id="A0A917J6Y1"/>
<keyword evidence="1" id="KW-0812">Transmembrane</keyword>
<dbReference type="Proteomes" id="UP000662074">
    <property type="component" value="Unassembled WGS sequence"/>
</dbReference>
<reference evidence="2" key="2">
    <citation type="submission" date="2020-09" db="EMBL/GenBank/DDBJ databases">
        <authorList>
            <person name="Sun Q."/>
            <person name="Sedlacek I."/>
        </authorList>
    </citation>
    <scope>NUCLEOTIDE SEQUENCE</scope>
    <source>
        <strain evidence="2">CCM 8711</strain>
    </source>
</reference>
<comment type="caution">
    <text evidence="2">The sequence shown here is derived from an EMBL/GenBank/DDBJ whole genome shotgun (WGS) entry which is preliminary data.</text>
</comment>
<dbReference type="RefSeq" id="WP_188415346.1">
    <property type="nucleotide sequence ID" value="NZ_BMDO01000003.1"/>
</dbReference>
<dbReference type="EMBL" id="BMDO01000003">
    <property type="protein sequence ID" value="GGI50290.1"/>
    <property type="molecule type" value="Genomic_DNA"/>
</dbReference>
<sequence length="107" mass="12407">MHKLTILLLQFNKPLWLCHLMFSVFGLYFVMLNGIGLLIVSFSLKLAGYLGATLYQNYFTPQIYFYYRNTGNPVRKLYLYSYAIDFLLYLAIIAVYQSTLTSPHAKG</sequence>
<evidence type="ECO:0000256" key="1">
    <source>
        <dbReference type="SAM" id="Phobius"/>
    </source>
</evidence>
<feature type="transmembrane region" description="Helical" evidence="1">
    <location>
        <begin position="20"/>
        <end position="40"/>
    </location>
</feature>
<gene>
    <name evidence="2" type="ORF">GCM10011425_15020</name>
</gene>
<reference evidence="2" key="1">
    <citation type="journal article" date="2014" name="Int. J. Syst. Evol. Microbiol.">
        <title>Complete genome sequence of Corynebacterium casei LMG S-19264T (=DSM 44701T), isolated from a smear-ripened cheese.</title>
        <authorList>
            <consortium name="US DOE Joint Genome Institute (JGI-PGF)"/>
            <person name="Walter F."/>
            <person name="Albersmeier A."/>
            <person name="Kalinowski J."/>
            <person name="Ruckert C."/>
        </authorList>
    </citation>
    <scope>NUCLEOTIDE SEQUENCE</scope>
    <source>
        <strain evidence="2">CCM 8711</strain>
    </source>
</reference>
<feature type="transmembrane region" description="Helical" evidence="1">
    <location>
        <begin position="79"/>
        <end position="97"/>
    </location>
</feature>
<name>A0A917J6Y1_9SPHI</name>
<accession>A0A917J6Y1</accession>
<protein>
    <submittedName>
        <fullName evidence="2">Uncharacterized protein</fullName>
    </submittedName>
</protein>
<evidence type="ECO:0000313" key="3">
    <source>
        <dbReference type="Proteomes" id="UP000662074"/>
    </source>
</evidence>
<organism evidence="2 3">
    <name type="scientific">Mucilaginibacter galii</name>
    <dbReference type="NCBI Taxonomy" id="2005073"/>
    <lineage>
        <taxon>Bacteria</taxon>
        <taxon>Pseudomonadati</taxon>
        <taxon>Bacteroidota</taxon>
        <taxon>Sphingobacteriia</taxon>
        <taxon>Sphingobacteriales</taxon>
        <taxon>Sphingobacteriaceae</taxon>
        <taxon>Mucilaginibacter</taxon>
    </lineage>
</organism>
<proteinExistence type="predicted"/>
<keyword evidence="1" id="KW-0472">Membrane</keyword>
<evidence type="ECO:0000313" key="2">
    <source>
        <dbReference type="EMBL" id="GGI50290.1"/>
    </source>
</evidence>
<keyword evidence="3" id="KW-1185">Reference proteome</keyword>